<evidence type="ECO:0000256" key="2">
    <source>
        <dbReference type="ARBA" id="ARBA00008531"/>
    </source>
</evidence>
<keyword evidence="6" id="KW-0472">Membrane</keyword>
<dbReference type="InterPro" id="IPR013822">
    <property type="entry name" value="Signal_recog_particl_SRP54_hlx"/>
</dbReference>
<evidence type="ECO:0000256" key="1">
    <source>
        <dbReference type="ARBA" id="ARBA00004397"/>
    </source>
</evidence>
<dbReference type="GO" id="GO:0005525">
    <property type="term" value="F:GTP binding"/>
    <property type="evidence" value="ECO:0007669"/>
    <property type="project" value="UniProtKB-KW"/>
</dbReference>
<dbReference type="GO" id="GO:0005785">
    <property type="term" value="C:signal recognition particle receptor complex"/>
    <property type="evidence" value="ECO:0007669"/>
    <property type="project" value="InterPro"/>
</dbReference>
<keyword evidence="3" id="KW-0547">Nucleotide-binding</keyword>
<dbReference type="InterPro" id="IPR003593">
    <property type="entry name" value="AAA+_ATPase"/>
</dbReference>
<dbReference type="Gene3D" id="1.20.120.140">
    <property type="entry name" value="Signal recognition particle SRP54, nucleotide-binding domain"/>
    <property type="match status" value="1"/>
</dbReference>
<evidence type="ECO:0000259" key="10">
    <source>
        <dbReference type="SMART" id="SM00962"/>
    </source>
</evidence>
<dbReference type="AlphaFoldDB" id="M4B6M2"/>
<feature type="domain" description="SRP54-type proteins GTP-binding" evidence="10">
    <location>
        <begin position="382"/>
        <end position="555"/>
    </location>
</feature>
<proteinExistence type="inferred from homology"/>
<dbReference type="OMA" id="HLGWIDK"/>
<dbReference type="SUPFAM" id="SSF64356">
    <property type="entry name" value="SNARE-like"/>
    <property type="match status" value="1"/>
</dbReference>
<evidence type="ECO:0000256" key="3">
    <source>
        <dbReference type="ARBA" id="ARBA00022741"/>
    </source>
</evidence>
<feature type="region of interest" description="Disordered" evidence="8">
    <location>
        <begin position="120"/>
        <end position="277"/>
    </location>
</feature>
<feature type="compositionally biased region" description="Basic residues" evidence="8">
    <location>
        <begin position="196"/>
        <end position="209"/>
    </location>
</feature>
<feature type="compositionally biased region" description="Basic and acidic residues" evidence="8">
    <location>
        <begin position="210"/>
        <end position="247"/>
    </location>
</feature>
<accession>M4B6M2</accession>
<feature type="compositionally biased region" description="Low complexity" evidence="8">
    <location>
        <begin position="263"/>
        <end position="273"/>
    </location>
</feature>
<dbReference type="GO" id="GO:0003924">
    <property type="term" value="F:GTPase activity"/>
    <property type="evidence" value="ECO:0007669"/>
    <property type="project" value="InterPro"/>
</dbReference>
<feature type="compositionally biased region" description="Acidic residues" evidence="8">
    <location>
        <begin position="248"/>
        <end position="262"/>
    </location>
</feature>
<dbReference type="GO" id="GO:0006614">
    <property type="term" value="P:SRP-dependent cotranslational protein targeting to membrane"/>
    <property type="evidence" value="ECO:0007669"/>
    <property type="project" value="InterPro"/>
</dbReference>
<dbReference type="Gene3D" id="3.40.50.300">
    <property type="entry name" value="P-loop containing nucleotide triphosphate hydrolases"/>
    <property type="match status" value="1"/>
</dbReference>
<dbReference type="eggNOG" id="KOG0781">
    <property type="taxonomic scope" value="Eukaryota"/>
</dbReference>
<keyword evidence="5" id="KW-0342">GTP-binding</keyword>
<dbReference type="Pfam" id="PF00448">
    <property type="entry name" value="SRP54"/>
    <property type="match status" value="1"/>
</dbReference>
<dbReference type="InterPro" id="IPR000897">
    <property type="entry name" value="SRP54_GTPase_dom"/>
</dbReference>
<evidence type="ECO:0000256" key="5">
    <source>
        <dbReference type="ARBA" id="ARBA00023134"/>
    </source>
</evidence>
<dbReference type="SUPFAM" id="SSF47364">
    <property type="entry name" value="Domain of the SRP/SRP receptor G-proteins"/>
    <property type="match status" value="1"/>
</dbReference>
<dbReference type="InterPro" id="IPR011012">
    <property type="entry name" value="Longin-like_dom_sf"/>
</dbReference>
<dbReference type="InterPro" id="IPR036225">
    <property type="entry name" value="SRP/SRP_N"/>
</dbReference>
<dbReference type="CDD" id="cd14826">
    <property type="entry name" value="SR_alpha_SRX"/>
    <property type="match status" value="1"/>
</dbReference>
<dbReference type="FunCoup" id="M4B6M2">
    <property type="interactions" value="280"/>
</dbReference>
<feature type="domain" description="AAA+ ATPase" evidence="9">
    <location>
        <begin position="381"/>
        <end position="530"/>
    </location>
</feature>
<dbReference type="VEuPathDB" id="FungiDB:HpaG801923"/>
<dbReference type="Gene3D" id="3.30.450.60">
    <property type="match status" value="1"/>
</dbReference>
<dbReference type="SUPFAM" id="SSF52540">
    <property type="entry name" value="P-loop containing nucleoside triphosphate hydrolases"/>
    <property type="match status" value="1"/>
</dbReference>
<reference evidence="11" key="2">
    <citation type="submission" date="2015-06" db="UniProtKB">
        <authorList>
            <consortium name="EnsemblProtists"/>
        </authorList>
    </citation>
    <scope>IDENTIFICATION</scope>
    <source>
        <strain evidence="11">Emoy2</strain>
    </source>
</reference>
<dbReference type="Pfam" id="PF02881">
    <property type="entry name" value="SRP54_N"/>
    <property type="match status" value="1"/>
</dbReference>
<dbReference type="GO" id="GO:0006886">
    <property type="term" value="P:intracellular protein transport"/>
    <property type="evidence" value="ECO:0007669"/>
    <property type="project" value="InterPro"/>
</dbReference>
<dbReference type="PANTHER" id="PTHR43134:SF1">
    <property type="entry name" value="SIGNAL RECOGNITION PARTICLE RECEPTOR SUBUNIT ALPHA"/>
    <property type="match status" value="1"/>
</dbReference>
<evidence type="ECO:0000313" key="12">
    <source>
        <dbReference type="Proteomes" id="UP000011713"/>
    </source>
</evidence>
<dbReference type="Proteomes" id="UP000011713">
    <property type="component" value="Unassembled WGS sequence"/>
</dbReference>
<comment type="similarity">
    <text evidence="2">Belongs to the GTP-binding SRP family.</text>
</comment>
<dbReference type="InterPro" id="IPR007222">
    <property type="entry name" value="Sig_recog_particle_rcpt_asu_N"/>
</dbReference>
<sequence length="555" mass="61216">MIDHFVIFSKTGTVLWSRTLCKLGCDPVDNLISRVLMEDRAGEKKFIDDTYALQWVFENKLDLVFVVVYQKILQLLYIEELLEIVKKDFVAMFPQQIANKTPVAYGPKFTKILKATELKSTSKQVRKGPRGFDMSKKAKAKGVTNRASGHMASSVKPLITAGNQSDDDDDGDGSFVSDELASDLNDLESEAALRSSKGRKMRTGPRRKGKENTAKELKKSGKQRTIWDDTKVSKKEAKSLDRSKTELEDSDSDELVDTDDESAASSEADSDSSQGGWSFSNTRIGNFLSSVSGNKILERKDLEPVITPMHQMLISKNVASEVANELCESVITTVVGQRLESFTRISTVVRKALEAALLRILTPKKSTDVLREILQAKAEGRAYSIVFVGVNGVGKSTSLSKVCYYLKSKGINVMIAACDTFRSGAVEQLNQHAKILDVKLFEKGYAKDPASVAKEAIKYGTDNGYDCVLIDTAGRMQNNEPLMRALAKLVSNNEPDLVLFVGEALVGNDGIDQLSMFDRTTRTVVSHTALMALSSRSSTPLTTRVRLSRFVAVLW</sequence>
<evidence type="ECO:0000256" key="8">
    <source>
        <dbReference type="SAM" id="MobiDB-lite"/>
    </source>
</evidence>
<dbReference type="EMBL" id="JH598637">
    <property type="status" value="NOT_ANNOTATED_CDS"/>
    <property type="molecule type" value="Genomic_DNA"/>
</dbReference>
<dbReference type="GO" id="GO:0005047">
    <property type="term" value="F:signal recognition particle binding"/>
    <property type="evidence" value="ECO:0007669"/>
    <property type="project" value="InterPro"/>
</dbReference>
<organism evidence="11 12">
    <name type="scientific">Hyaloperonospora arabidopsidis (strain Emoy2)</name>
    <name type="common">Downy mildew agent</name>
    <name type="synonym">Peronospora arabidopsidis</name>
    <dbReference type="NCBI Taxonomy" id="559515"/>
    <lineage>
        <taxon>Eukaryota</taxon>
        <taxon>Sar</taxon>
        <taxon>Stramenopiles</taxon>
        <taxon>Oomycota</taxon>
        <taxon>Peronosporomycetes</taxon>
        <taxon>Peronosporales</taxon>
        <taxon>Peronosporaceae</taxon>
        <taxon>Hyaloperonospora</taxon>
    </lineage>
</organism>
<evidence type="ECO:0000256" key="6">
    <source>
        <dbReference type="ARBA" id="ARBA00023136"/>
    </source>
</evidence>
<dbReference type="InterPro" id="IPR027417">
    <property type="entry name" value="P-loop_NTPase"/>
</dbReference>
<dbReference type="SMART" id="SM00962">
    <property type="entry name" value="SRP54"/>
    <property type="match status" value="1"/>
</dbReference>
<dbReference type="SMART" id="SM00382">
    <property type="entry name" value="AAA"/>
    <property type="match status" value="1"/>
</dbReference>
<evidence type="ECO:0000256" key="4">
    <source>
        <dbReference type="ARBA" id="ARBA00022824"/>
    </source>
</evidence>
<evidence type="ECO:0000259" key="9">
    <source>
        <dbReference type="SMART" id="SM00382"/>
    </source>
</evidence>
<dbReference type="PANTHER" id="PTHR43134">
    <property type="entry name" value="SIGNAL RECOGNITION PARTICLE RECEPTOR SUBUNIT ALPHA"/>
    <property type="match status" value="1"/>
</dbReference>
<keyword evidence="12" id="KW-1185">Reference proteome</keyword>
<dbReference type="InParanoid" id="M4B6M2"/>
<keyword evidence="4" id="KW-0256">Endoplasmic reticulum</keyword>
<dbReference type="InterPro" id="IPR042101">
    <property type="entry name" value="SRP54_N_sf"/>
</dbReference>
<keyword evidence="7" id="KW-0675">Receptor</keyword>
<dbReference type="STRING" id="559515.M4B6M2"/>
<dbReference type="HOGENOM" id="CLU_009301_8_2_1"/>
<name>M4B6M2_HYAAE</name>
<reference evidence="12" key="1">
    <citation type="journal article" date="2010" name="Science">
        <title>Signatures of adaptation to obligate biotrophy in the Hyaloperonospora arabidopsidis genome.</title>
        <authorList>
            <person name="Baxter L."/>
            <person name="Tripathy S."/>
            <person name="Ishaque N."/>
            <person name="Boot N."/>
            <person name="Cabral A."/>
            <person name="Kemen E."/>
            <person name="Thines M."/>
            <person name="Ah-Fong A."/>
            <person name="Anderson R."/>
            <person name="Badejoko W."/>
            <person name="Bittner-Eddy P."/>
            <person name="Boore J.L."/>
            <person name="Chibucos M.C."/>
            <person name="Coates M."/>
            <person name="Dehal P."/>
            <person name="Delehaunty K."/>
            <person name="Dong S."/>
            <person name="Downton P."/>
            <person name="Dumas B."/>
            <person name="Fabro G."/>
            <person name="Fronick C."/>
            <person name="Fuerstenberg S.I."/>
            <person name="Fulton L."/>
            <person name="Gaulin E."/>
            <person name="Govers F."/>
            <person name="Hughes L."/>
            <person name="Humphray S."/>
            <person name="Jiang R.H."/>
            <person name="Judelson H."/>
            <person name="Kamoun S."/>
            <person name="Kyung K."/>
            <person name="Meijer H."/>
            <person name="Minx P."/>
            <person name="Morris P."/>
            <person name="Nelson J."/>
            <person name="Phuntumart V."/>
            <person name="Qutob D."/>
            <person name="Rehmany A."/>
            <person name="Rougon-Cardoso A."/>
            <person name="Ryden P."/>
            <person name="Torto-Alalibo T."/>
            <person name="Studholme D."/>
            <person name="Wang Y."/>
            <person name="Win J."/>
            <person name="Wood J."/>
            <person name="Clifton S.W."/>
            <person name="Rogers J."/>
            <person name="Van den Ackerveken G."/>
            <person name="Jones J.D."/>
            <person name="McDowell J.M."/>
            <person name="Beynon J."/>
            <person name="Tyler B.M."/>
        </authorList>
    </citation>
    <scope>NUCLEOTIDE SEQUENCE [LARGE SCALE GENOMIC DNA]</scope>
    <source>
        <strain evidence="12">Emoy2</strain>
    </source>
</reference>
<dbReference type="EnsemblProtists" id="HpaT801923">
    <property type="protein sequence ID" value="HpaP801923"/>
    <property type="gene ID" value="HpaG801923"/>
</dbReference>
<dbReference type="Pfam" id="PF04086">
    <property type="entry name" value="SRP-alpha_N"/>
    <property type="match status" value="1"/>
</dbReference>
<evidence type="ECO:0000313" key="11">
    <source>
        <dbReference type="EnsemblProtists" id="HpaP801923"/>
    </source>
</evidence>
<evidence type="ECO:0008006" key="13">
    <source>
        <dbReference type="Google" id="ProtNLM"/>
    </source>
</evidence>
<comment type="subcellular location">
    <subcellularLocation>
        <location evidence="1">Endoplasmic reticulum membrane</location>
        <topology evidence="1">Peripheral membrane protein</topology>
        <orientation evidence="1">Cytoplasmic side</orientation>
    </subcellularLocation>
</comment>
<protein>
    <recommendedName>
        <fullName evidence="13">SRP54-type proteins GTP-binding domain-containing protein</fullName>
    </recommendedName>
</protein>
<evidence type="ECO:0000256" key="7">
    <source>
        <dbReference type="ARBA" id="ARBA00023170"/>
    </source>
</evidence>